<keyword evidence="3" id="KW-1185">Reference proteome</keyword>
<reference evidence="2" key="1">
    <citation type="submission" date="2021-05" db="EMBL/GenBank/DDBJ databases">
        <authorList>
            <person name="Stam R."/>
        </authorList>
    </citation>
    <scope>NUCLEOTIDE SEQUENCE</scope>
    <source>
        <strain evidence="2">CS162</strain>
    </source>
</reference>
<evidence type="ECO:0000256" key="1">
    <source>
        <dbReference type="SAM" id="MobiDB-lite"/>
    </source>
</evidence>
<gene>
    <name evidence="2" type="ORF">ALTATR162_LOCUS2680</name>
</gene>
<dbReference type="Proteomes" id="UP000676310">
    <property type="component" value="Unassembled WGS sequence"/>
</dbReference>
<sequence>MRALNLSRAHKAAPSRTAWSTLVIRLTPPDQTPPTTSDCNTTTPTHTHQAMQSSAGKRVLSTLASKIHPQLPLSPRESQQLLNLLTNSFRTHLDHAHPLAPSESNPKKPTRELTISNGRRNSSPNRPVSSYDSATQHIDSILNNPLLAVKPRRRGSGPAAIDIMRDPIAWFVDEIAAGSATLPKAALCLEVLEKTTNETPSRLENGRSPGTVLAEWLRTSGSDTSKQFLDMSIKSGRGSRFLDRLVSLLVAEGETTALWRWLIRSNEQRAKDTGLDVAQIAIFRQQLLAKMVVFEADRSLTSGLSLFMQASRLVETAGHEAAYAILRPAGGHLVNRIISNTDQSLSPPLYQSFLLSSPRWLGEWSRAVEPMLWLHHPSEPSAIPGRQFIQDPAGAVKFVKSSRSRRNFLVQLCLGVARQLMGQEEFAEAQIVMEFTKENFPDIVLPKQAVVEQQNAEQIRVRRERKNLELLDRLVLT</sequence>
<comment type="caution">
    <text evidence="2">The sequence shown here is derived from an EMBL/GenBank/DDBJ whole genome shotgun (WGS) entry which is preliminary data.</text>
</comment>
<feature type="compositionally biased region" description="Low complexity" evidence="1">
    <location>
        <begin position="116"/>
        <end position="130"/>
    </location>
</feature>
<protein>
    <submittedName>
        <fullName evidence="2">Uncharacterized protein</fullName>
    </submittedName>
</protein>
<evidence type="ECO:0000313" key="2">
    <source>
        <dbReference type="EMBL" id="CAG5150495.1"/>
    </source>
</evidence>
<dbReference type="RefSeq" id="XP_043166221.1">
    <property type="nucleotide sequence ID" value="XM_043310286.1"/>
</dbReference>
<dbReference type="EMBL" id="CAJRGZ010000015">
    <property type="protein sequence ID" value="CAG5150495.1"/>
    <property type="molecule type" value="Genomic_DNA"/>
</dbReference>
<organism evidence="2 3">
    <name type="scientific">Alternaria atra</name>
    <dbReference type="NCBI Taxonomy" id="119953"/>
    <lineage>
        <taxon>Eukaryota</taxon>
        <taxon>Fungi</taxon>
        <taxon>Dikarya</taxon>
        <taxon>Ascomycota</taxon>
        <taxon>Pezizomycotina</taxon>
        <taxon>Dothideomycetes</taxon>
        <taxon>Pleosporomycetidae</taxon>
        <taxon>Pleosporales</taxon>
        <taxon>Pleosporineae</taxon>
        <taxon>Pleosporaceae</taxon>
        <taxon>Alternaria</taxon>
        <taxon>Alternaria sect. Ulocladioides</taxon>
    </lineage>
</organism>
<accession>A0A8J2HY13</accession>
<feature type="region of interest" description="Disordered" evidence="1">
    <location>
        <begin position="95"/>
        <end position="133"/>
    </location>
</feature>
<evidence type="ECO:0000313" key="3">
    <source>
        <dbReference type="Proteomes" id="UP000676310"/>
    </source>
</evidence>
<feature type="compositionally biased region" description="Low complexity" evidence="1">
    <location>
        <begin position="27"/>
        <end position="47"/>
    </location>
</feature>
<dbReference type="OrthoDB" id="5424391at2759"/>
<dbReference type="GeneID" id="67014152"/>
<feature type="region of interest" description="Disordered" evidence="1">
    <location>
        <begin position="26"/>
        <end position="47"/>
    </location>
</feature>
<dbReference type="AlphaFoldDB" id="A0A8J2HY13"/>
<proteinExistence type="predicted"/>
<name>A0A8J2HY13_9PLEO</name>